<evidence type="ECO:0000259" key="6">
    <source>
        <dbReference type="PROSITE" id="PS51935"/>
    </source>
</evidence>
<dbReference type="GO" id="GO:0006508">
    <property type="term" value="P:proteolysis"/>
    <property type="evidence" value="ECO:0007669"/>
    <property type="project" value="UniProtKB-KW"/>
</dbReference>
<keyword evidence="5" id="KW-0732">Signal</keyword>
<evidence type="ECO:0000256" key="1">
    <source>
        <dbReference type="ARBA" id="ARBA00007074"/>
    </source>
</evidence>
<evidence type="ECO:0000256" key="3">
    <source>
        <dbReference type="ARBA" id="ARBA00022801"/>
    </source>
</evidence>
<dbReference type="InterPro" id="IPR038765">
    <property type="entry name" value="Papain-like_cys_pep_sf"/>
</dbReference>
<evidence type="ECO:0000256" key="2">
    <source>
        <dbReference type="ARBA" id="ARBA00022670"/>
    </source>
</evidence>
<dbReference type="Proteomes" id="UP000322499">
    <property type="component" value="Unassembled WGS sequence"/>
</dbReference>
<dbReference type="PROSITE" id="PS51935">
    <property type="entry name" value="NLPC_P60"/>
    <property type="match status" value="1"/>
</dbReference>
<dbReference type="AlphaFoldDB" id="A0A5S5D527"/>
<accession>A0A5S5D527</accession>
<evidence type="ECO:0000313" key="7">
    <source>
        <dbReference type="EMBL" id="TYP90765.1"/>
    </source>
</evidence>
<comment type="similarity">
    <text evidence="1">Belongs to the peptidase C40 family.</text>
</comment>
<name>A0A5S5D527_9ACTN</name>
<dbReference type="Gene3D" id="3.90.1720.10">
    <property type="entry name" value="endopeptidase domain like (from Nostoc punctiforme)"/>
    <property type="match status" value="1"/>
</dbReference>
<evidence type="ECO:0000256" key="5">
    <source>
        <dbReference type="SAM" id="SignalP"/>
    </source>
</evidence>
<dbReference type="PANTHER" id="PTHR47359:SF3">
    <property type="entry name" value="NLP_P60 DOMAIN-CONTAINING PROTEIN-RELATED"/>
    <property type="match status" value="1"/>
</dbReference>
<organism evidence="7 8">
    <name type="scientific">Blastococcus xanthinilyticus</name>
    <dbReference type="NCBI Taxonomy" id="1564164"/>
    <lineage>
        <taxon>Bacteria</taxon>
        <taxon>Bacillati</taxon>
        <taxon>Actinomycetota</taxon>
        <taxon>Actinomycetes</taxon>
        <taxon>Geodermatophilales</taxon>
        <taxon>Geodermatophilaceae</taxon>
        <taxon>Blastococcus</taxon>
    </lineage>
</organism>
<keyword evidence="4" id="KW-0788">Thiol protease</keyword>
<dbReference type="SUPFAM" id="SSF54001">
    <property type="entry name" value="Cysteine proteinases"/>
    <property type="match status" value="1"/>
</dbReference>
<feature type="domain" description="NlpC/P60" evidence="6">
    <location>
        <begin position="55"/>
        <end position="171"/>
    </location>
</feature>
<keyword evidence="2" id="KW-0645">Protease</keyword>
<keyword evidence="3 7" id="KW-0378">Hydrolase</keyword>
<feature type="signal peptide" evidence="5">
    <location>
        <begin position="1"/>
        <end position="35"/>
    </location>
</feature>
<dbReference type="RefSeq" id="WP_341770577.1">
    <property type="nucleotide sequence ID" value="NZ_VNHW01000001.1"/>
</dbReference>
<dbReference type="InterPro" id="IPR000064">
    <property type="entry name" value="NLP_P60_dom"/>
</dbReference>
<protein>
    <submittedName>
        <fullName evidence="7">Cell wall-associated NlpC family hydrolase</fullName>
    </submittedName>
</protein>
<dbReference type="Pfam" id="PF00877">
    <property type="entry name" value="NLPC_P60"/>
    <property type="match status" value="1"/>
</dbReference>
<reference evidence="7 8" key="1">
    <citation type="submission" date="2019-07" db="EMBL/GenBank/DDBJ databases">
        <title>Genomic Encyclopedia of Archaeal and Bacterial Type Strains, Phase II (KMG-II): from individual species to whole genera.</title>
        <authorList>
            <person name="Goeker M."/>
        </authorList>
    </citation>
    <scope>NUCLEOTIDE SEQUENCE [LARGE SCALE GENOMIC DNA]</scope>
    <source>
        <strain evidence="7 8">DSM 46842</strain>
    </source>
</reference>
<dbReference type="GO" id="GO:0008234">
    <property type="term" value="F:cysteine-type peptidase activity"/>
    <property type="evidence" value="ECO:0007669"/>
    <property type="project" value="UniProtKB-KW"/>
</dbReference>
<evidence type="ECO:0000313" key="8">
    <source>
        <dbReference type="Proteomes" id="UP000322499"/>
    </source>
</evidence>
<keyword evidence="8" id="KW-1185">Reference proteome</keyword>
<evidence type="ECO:0000256" key="4">
    <source>
        <dbReference type="ARBA" id="ARBA00022807"/>
    </source>
</evidence>
<dbReference type="PANTHER" id="PTHR47359">
    <property type="entry name" value="PEPTIDOGLYCAN DL-ENDOPEPTIDASE CWLO"/>
    <property type="match status" value="1"/>
</dbReference>
<feature type="chain" id="PRO_5024371100" evidence="5">
    <location>
        <begin position="36"/>
        <end position="171"/>
    </location>
</feature>
<proteinExistence type="inferred from homology"/>
<sequence length="171" mass="17595">MTTLRTSTRHRSLRAAGLAVLTGAGIALSPLTASASTTTPPITDPTVVAPLPAPTAAAQVAVDTALAQLGDSYGWGATGPDVFDCSGLTTFAYQAAGVQLPRTSRAQSTAGVHVDRANLQPGDLVFFYDPVGHVGMYIGNGQMVHSSTYGQPVAVVPVDAVWGYNTARRVV</sequence>
<gene>
    <name evidence="7" type="ORF">BD833_101484</name>
</gene>
<comment type="caution">
    <text evidence="7">The sequence shown here is derived from an EMBL/GenBank/DDBJ whole genome shotgun (WGS) entry which is preliminary data.</text>
</comment>
<dbReference type="InterPro" id="IPR051794">
    <property type="entry name" value="PG_Endopeptidase_C40"/>
</dbReference>
<dbReference type="EMBL" id="VNHW01000001">
    <property type="protein sequence ID" value="TYP90765.1"/>
    <property type="molecule type" value="Genomic_DNA"/>
</dbReference>